<reference evidence="2 3" key="1">
    <citation type="submission" date="2020-04" db="EMBL/GenBank/DDBJ databases">
        <title>MicrobeNet Type strains.</title>
        <authorList>
            <person name="Nicholson A.C."/>
        </authorList>
    </citation>
    <scope>NUCLEOTIDE SEQUENCE [LARGE SCALE GENOMIC DNA]</scope>
    <source>
        <strain evidence="2 3">CCUG 69612</strain>
    </source>
</reference>
<accession>A0A7X6RZQ3</accession>
<feature type="domain" description="Glycosyl transferase family 1" evidence="1">
    <location>
        <begin position="173"/>
        <end position="333"/>
    </location>
</feature>
<dbReference type="SUPFAM" id="SSF53756">
    <property type="entry name" value="UDP-Glycosyltransferase/glycogen phosphorylase"/>
    <property type="match status" value="1"/>
</dbReference>
<comment type="caution">
    <text evidence="2">The sequence shown here is derived from an EMBL/GenBank/DDBJ whole genome shotgun (WGS) entry which is preliminary data.</text>
</comment>
<dbReference type="RefSeq" id="WP_168548147.1">
    <property type="nucleotide sequence ID" value="NZ_JAAXPR010000001.1"/>
</dbReference>
<evidence type="ECO:0000313" key="3">
    <source>
        <dbReference type="Proteomes" id="UP000522720"/>
    </source>
</evidence>
<evidence type="ECO:0000313" key="2">
    <source>
        <dbReference type="EMBL" id="NKZ19383.1"/>
    </source>
</evidence>
<protein>
    <submittedName>
        <fullName evidence="2">Glycosyltransferase</fullName>
    </submittedName>
</protein>
<dbReference type="AlphaFoldDB" id="A0A7X6RZQ3"/>
<dbReference type="EMBL" id="JAAXPR010000001">
    <property type="protein sequence ID" value="NKZ19383.1"/>
    <property type="molecule type" value="Genomic_DNA"/>
</dbReference>
<gene>
    <name evidence="2" type="ORF">HF992_00695</name>
</gene>
<organism evidence="2 3">
    <name type="scientific">Streptococcus ovuberis</name>
    <dbReference type="NCBI Taxonomy" id="1936207"/>
    <lineage>
        <taxon>Bacteria</taxon>
        <taxon>Bacillati</taxon>
        <taxon>Bacillota</taxon>
        <taxon>Bacilli</taxon>
        <taxon>Lactobacillales</taxon>
        <taxon>Streptococcaceae</taxon>
        <taxon>Streptococcus</taxon>
    </lineage>
</organism>
<dbReference type="Proteomes" id="UP000522720">
    <property type="component" value="Unassembled WGS sequence"/>
</dbReference>
<dbReference type="InterPro" id="IPR001296">
    <property type="entry name" value="Glyco_trans_1"/>
</dbReference>
<keyword evidence="3" id="KW-1185">Reference proteome</keyword>
<keyword evidence="2" id="KW-0808">Transferase</keyword>
<dbReference type="GO" id="GO:0016757">
    <property type="term" value="F:glycosyltransferase activity"/>
    <property type="evidence" value="ECO:0007669"/>
    <property type="project" value="InterPro"/>
</dbReference>
<proteinExistence type="predicted"/>
<name>A0A7X6RZQ3_9STRE</name>
<dbReference type="Gene3D" id="3.40.50.2000">
    <property type="entry name" value="Glycogen Phosphorylase B"/>
    <property type="match status" value="2"/>
</dbReference>
<sequence length="364" mass="41670">MVLKILHITATLGGGIPIALSGLVEAQNRIENMESRVIFVGDKADNKKISFGFEWQQNSEVSLYLKNYSPNVVIFHGFYFTVYLKLFKQVMKTGIPYFIEPHGSFGHEAMRKSYLKKKLANKLLFDKFVRFAKGIIFLNEFEKTDSIYRTNVDVVIPNGQHSVSKTISTTAEIVPEKVKFYFCGRFDFRQKGLDVLFDALSIIDKKPEASDIVFDIYGYGSKSEEQLLNSKLATYKNISVINHGKISPVEYEKQLPGKIMVLPSRYEGFPMTILEAWSLGNPCLVTSGTNMLDEVIKNKLGWGCELTAENIANTMINAAIEYRNNDREYIQKCQEYVIKEYSWKNVAEISFRVLREFSSEKMSY</sequence>
<evidence type="ECO:0000259" key="1">
    <source>
        <dbReference type="Pfam" id="PF00534"/>
    </source>
</evidence>
<dbReference type="Pfam" id="PF00534">
    <property type="entry name" value="Glycos_transf_1"/>
    <property type="match status" value="1"/>
</dbReference>
<dbReference type="PANTHER" id="PTHR12526">
    <property type="entry name" value="GLYCOSYLTRANSFERASE"/>
    <property type="match status" value="1"/>
</dbReference>